<comment type="caution">
    <text evidence="3">The sequence shown here is derived from an EMBL/GenBank/DDBJ whole genome shotgun (WGS) entry which is preliminary data.</text>
</comment>
<feature type="coiled-coil region" evidence="1">
    <location>
        <begin position="302"/>
        <end position="336"/>
    </location>
</feature>
<dbReference type="AlphaFoldDB" id="A0AAE0C0F5"/>
<accession>A0AAE0C0F5</accession>
<feature type="region of interest" description="Disordered" evidence="2">
    <location>
        <begin position="57"/>
        <end position="127"/>
    </location>
</feature>
<organism evidence="3 4">
    <name type="scientific">Cymbomonas tetramitiformis</name>
    <dbReference type="NCBI Taxonomy" id="36881"/>
    <lineage>
        <taxon>Eukaryota</taxon>
        <taxon>Viridiplantae</taxon>
        <taxon>Chlorophyta</taxon>
        <taxon>Pyramimonadophyceae</taxon>
        <taxon>Pyramimonadales</taxon>
        <taxon>Pyramimonadaceae</taxon>
        <taxon>Cymbomonas</taxon>
    </lineage>
</organism>
<evidence type="ECO:0000313" key="4">
    <source>
        <dbReference type="Proteomes" id="UP001190700"/>
    </source>
</evidence>
<evidence type="ECO:0000313" key="3">
    <source>
        <dbReference type="EMBL" id="KAK3245225.1"/>
    </source>
</evidence>
<feature type="non-terminal residue" evidence="3">
    <location>
        <position position="468"/>
    </location>
</feature>
<dbReference type="Proteomes" id="UP001190700">
    <property type="component" value="Unassembled WGS sequence"/>
</dbReference>
<gene>
    <name evidence="3" type="ORF">CYMTET_45196</name>
</gene>
<evidence type="ECO:0000256" key="1">
    <source>
        <dbReference type="SAM" id="Coils"/>
    </source>
</evidence>
<dbReference type="EMBL" id="LGRX02030884">
    <property type="protein sequence ID" value="KAK3245225.1"/>
    <property type="molecule type" value="Genomic_DNA"/>
</dbReference>
<feature type="compositionally biased region" description="Polar residues" evidence="2">
    <location>
        <begin position="103"/>
        <end position="112"/>
    </location>
</feature>
<keyword evidence="4" id="KW-1185">Reference proteome</keyword>
<keyword evidence="1" id="KW-0175">Coiled coil</keyword>
<name>A0AAE0C0F5_9CHLO</name>
<sequence>MAASSNQGFDETLQQCTSLSVQVNLDIYGEPGGAAIFAQIQGPDVEENLVSERENLALSESTTTPRAEIQERSAPTKSLLESRRKSENHPLPVLNAMLRRSPGRSSDQLQTQRPEHPQERGMNSNMREHAPDFPLGLLPGCVFGRVEDNTLSDEMQVFCLTVADQITVYDHKIATFKKQNMQLQMQRDILQNMLLKQQVQTTFEAVKATQKSYPQRDIDPSVGINSTDLQGACLPWNDATAQRDPRMASSPQDIQLDNKITYSISQNIMARNMQDPSESVKAEIEVHLSSGLTSNVDGGEHALELQKALREREYELKMLQAETWQLEKEMQAARQMCKSLEPNTSDELEVYNVRASEWESSTKDELTTCCKEVHETEVETEVKAAHRAVEELRARLGEGGLSEEEAAPLRAQLGHAQRRASSLSSALEEAGSAPASALGVARRVLGPEVEAAHRAVEELRARLGEGGL</sequence>
<proteinExistence type="predicted"/>
<evidence type="ECO:0000256" key="2">
    <source>
        <dbReference type="SAM" id="MobiDB-lite"/>
    </source>
</evidence>
<protein>
    <submittedName>
        <fullName evidence="3">Uncharacterized protein</fullName>
    </submittedName>
</protein>
<reference evidence="3 4" key="1">
    <citation type="journal article" date="2015" name="Genome Biol. Evol.">
        <title>Comparative Genomics of a Bacterivorous Green Alga Reveals Evolutionary Causalities and Consequences of Phago-Mixotrophic Mode of Nutrition.</title>
        <authorList>
            <person name="Burns J.A."/>
            <person name="Paasch A."/>
            <person name="Narechania A."/>
            <person name="Kim E."/>
        </authorList>
    </citation>
    <scope>NUCLEOTIDE SEQUENCE [LARGE SCALE GENOMIC DNA]</scope>
    <source>
        <strain evidence="3 4">PLY_AMNH</strain>
    </source>
</reference>